<reference evidence="5 6" key="1">
    <citation type="submission" date="2019-03" db="EMBL/GenBank/DDBJ databases">
        <title>Subsurface microbial communities from deep shales in Ohio and West Virginia, USA.</title>
        <authorList>
            <person name="Wrighton K."/>
        </authorList>
    </citation>
    <scope>NUCLEOTIDE SEQUENCE [LARGE SCALE GENOMIC DNA]</scope>
    <source>
        <strain evidence="5 6">MSL 6dP</strain>
    </source>
</reference>
<dbReference type="GO" id="GO:0006310">
    <property type="term" value="P:DNA recombination"/>
    <property type="evidence" value="ECO:0007669"/>
    <property type="project" value="UniProtKB-KW"/>
</dbReference>
<evidence type="ECO:0000256" key="1">
    <source>
        <dbReference type="ARBA" id="ARBA00008857"/>
    </source>
</evidence>
<dbReference type="RefSeq" id="WP_134119187.1">
    <property type="nucleotide sequence ID" value="NZ_SOEG01000058.1"/>
</dbReference>
<dbReference type="STRING" id="926561.GCA_000379025_03273"/>
<dbReference type="InterPro" id="IPR013762">
    <property type="entry name" value="Integrase-like_cat_sf"/>
</dbReference>
<name>A0A4R8GP20_9FIRM</name>
<dbReference type="InterPro" id="IPR002104">
    <property type="entry name" value="Integrase_catalytic"/>
</dbReference>
<dbReference type="Gene3D" id="1.10.443.10">
    <property type="entry name" value="Intergrase catalytic core"/>
    <property type="match status" value="1"/>
</dbReference>
<dbReference type="GO" id="GO:0015074">
    <property type="term" value="P:DNA integration"/>
    <property type="evidence" value="ECO:0007669"/>
    <property type="project" value="InterPro"/>
</dbReference>
<dbReference type="PANTHER" id="PTHR30349:SF41">
    <property type="entry name" value="INTEGRASE_RECOMBINASE PROTEIN MJ0367-RELATED"/>
    <property type="match status" value="1"/>
</dbReference>
<evidence type="ECO:0000256" key="2">
    <source>
        <dbReference type="ARBA" id="ARBA00023125"/>
    </source>
</evidence>
<organism evidence="5 6">
    <name type="scientific">Orenia marismortui</name>
    <dbReference type="NCBI Taxonomy" id="46469"/>
    <lineage>
        <taxon>Bacteria</taxon>
        <taxon>Bacillati</taxon>
        <taxon>Bacillota</taxon>
        <taxon>Clostridia</taxon>
        <taxon>Halanaerobiales</taxon>
        <taxon>Halobacteroidaceae</taxon>
        <taxon>Orenia</taxon>
    </lineage>
</organism>
<keyword evidence="3" id="KW-0233">DNA recombination</keyword>
<dbReference type="GO" id="GO:0003677">
    <property type="term" value="F:DNA binding"/>
    <property type="evidence" value="ECO:0007669"/>
    <property type="project" value="UniProtKB-KW"/>
</dbReference>
<accession>A0A4R8GP20</accession>
<dbReference type="EMBL" id="SOEG01000058">
    <property type="protein sequence ID" value="TDX43793.1"/>
    <property type="molecule type" value="Genomic_DNA"/>
</dbReference>
<proteinExistence type="inferred from homology"/>
<evidence type="ECO:0000313" key="6">
    <source>
        <dbReference type="Proteomes" id="UP000295832"/>
    </source>
</evidence>
<gene>
    <name evidence="5" type="ORF">C7959_1584</name>
</gene>
<dbReference type="InterPro" id="IPR011010">
    <property type="entry name" value="DNA_brk_join_enz"/>
</dbReference>
<keyword evidence="6" id="KW-1185">Reference proteome</keyword>
<comment type="similarity">
    <text evidence="1">Belongs to the 'phage' integrase family.</text>
</comment>
<keyword evidence="2" id="KW-0238">DNA-binding</keyword>
<evidence type="ECO:0000313" key="5">
    <source>
        <dbReference type="EMBL" id="TDX43793.1"/>
    </source>
</evidence>
<feature type="domain" description="Tyr recombinase" evidence="4">
    <location>
        <begin position="5"/>
        <end position="186"/>
    </location>
</feature>
<dbReference type="SUPFAM" id="SSF56349">
    <property type="entry name" value="DNA breaking-rejoining enzymes"/>
    <property type="match status" value="1"/>
</dbReference>
<comment type="caution">
    <text evidence="5">The sequence shown here is derived from an EMBL/GenBank/DDBJ whole genome shotgun (WGS) entry which is preliminary data.</text>
</comment>
<dbReference type="PROSITE" id="PS51898">
    <property type="entry name" value="TYR_RECOMBINASE"/>
    <property type="match status" value="1"/>
</dbReference>
<dbReference type="Proteomes" id="UP000295832">
    <property type="component" value="Unassembled WGS sequence"/>
</dbReference>
<evidence type="ECO:0000259" key="4">
    <source>
        <dbReference type="PROSITE" id="PS51898"/>
    </source>
</evidence>
<dbReference type="Pfam" id="PF00589">
    <property type="entry name" value="Phage_integrase"/>
    <property type="match status" value="1"/>
</dbReference>
<dbReference type="InterPro" id="IPR050090">
    <property type="entry name" value="Tyrosine_recombinase_XerCD"/>
</dbReference>
<evidence type="ECO:0000256" key="3">
    <source>
        <dbReference type="ARBA" id="ARBA00023172"/>
    </source>
</evidence>
<dbReference type="AlphaFoldDB" id="A0A4R8GP20"/>
<sequence>MAKRKIPDILTLEEQNRLLSQFNCRYLCPQRNKMMIRLFLDSGLRLSEMLNLKWKNINLLTGNLKVVEGKGNKDRILWVNDHALDMLKNWRERQVEEIGRVELVFTTRKGTQLNPRDIRQMVSTYSKKAGIEKKVSPHSFRHTFASDLLRANNNIRKVQKALGHTDLSTTMIYTHIVDEELENDLKSFRE</sequence>
<protein>
    <submittedName>
        <fullName evidence="5">Integrase/recombinase XerD</fullName>
    </submittedName>
</protein>
<dbReference type="PANTHER" id="PTHR30349">
    <property type="entry name" value="PHAGE INTEGRASE-RELATED"/>
    <property type="match status" value="1"/>
</dbReference>